<gene>
    <name evidence="5" type="ORF">FTUN_7805</name>
</gene>
<dbReference type="PANTHER" id="PTHR16026">
    <property type="entry name" value="CARTILAGE ACIDIC PROTEIN 1"/>
    <property type="match status" value="1"/>
</dbReference>
<dbReference type="InterPro" id="IPR027039">
    <property type="entry name" value="Crtac1"/>
</dbReference>
<dbReference type="InterPro" id="IPR028994">
    <property type="entry name" value="Integrin_alpha_N"/>
</dbReference>
<evidence type="ECO:0000259" key="4">
    <source>
        <dbReference type="Pfam" id="PF07593"/>
    </source>
</evidence>
<accession>A0A6M5Z3T2</accession>
<dbReference type="AlphaFoldDB" id="A0A6M5Z3T2"/>
<dbReference type="Pfam" id="PF13517">
    <property type="entry name" value="FG-GAP_3"/>
    <property type="match status" value="1"/>
</dbReference>
<feature type="transmembrane region" description="Helical" evidence="3">
    <location>
        <begin position="12"/>
        <end position="31"/>
    </location>
</feature>
<dbReference type="Gene3D" id="2.130.10.130">
    <property type="entry name" value="Integrin alpha, N-terminal"/>
    <property type="match status" value="2"/>
</dbReference>
<dbReference type="InterPro" id="IPR011519">
    <property type="entry name" value="UnbV_ASPIC"/>
</dbReference>
<evidence type="ECO:0000256" key="3">
    <source>
        <dbReference type="SAM" id="Phobius"/>
    </source>
</evidence>
<protein>
    <recommendedName>
        <fullName evidence="4">ASPIC/UnbV domain-containing protein</fullName>
    </recommendedName>
</protein>
<dbReference type="PANTHER" id="PTHR16026:SF0">
    <property type="entry name" value="CARTILAGE ACIDIC PROTEIN 1"/>
    <property type="match status" value="1"/>
</dbReference>
<keyword evidence="6" id="KW-1185">Reference proteome</keyword>
<evidence type="ECO:0000313" key="5">
    <source>
        <dbReference type="EMBL" id="QJX00181.1"/>
    </source>
</evidence>
<dbReference type="KEGG" id="ftj:FTUN_7805"/>
<dbReference type="Proteomes" id="UP000503447">
    <property type="component" value="Chromosome"/>
</dbReference>
<dbReference type="SUPFAM" id="SSF69318">
    <property type="entry name" value="Integrin alpha N-terminal domain"/>
    <property type="match status" value="1"/>
</dbReference>
<name>A0A6M5Z3T2_9BACT</name>
<feature type="region of interest" description="Disordered" evidence="2">
    <location>
        <begin position="36"/>
        <end position="55"/>
    </location>
</feature>
<feature type="domain" description="ASPIC/UnbV" evidence="4">
    <location>
        <begin position="550"/>
        <end position="612"/>
    </location>
</feature>
<proteinExistence type="predicted"/>
<sequence>MFSSTSGNDRMKIVSCVGAVVLTLLAVWLGVSEWTSPPEPGAQTPDAGSGAAAGPPIFEDVTDASGIRFEYRNGEEADHYAIIETLGGGVALLDYDNDGLLDVFLGGGGHFQGTTVLGHPGRLYRNLGNFRFQDVSEAVGLARPLQYSHGVSAFDYDNDGWVDLLVSGYSRLILFRNESDGRGGRRFVDVTARVGLNDTLWSTSTAWGDLNGDGLPDIYVCHYGNWGFSGTGPDGQPFRHPTDCKYDTRTRDVCQPKKFTPLPHTVYVNNGDGTFADVSASLVRRVDPETHAVTVGRVRTDGRGIGVLMVDVNNDGRPDVYTANDTDDNFLYVNRADRYGRGAPAVTEDIGMRAGVAVDGWGKQNGSMGLAVGDYDRSGRASLLVTNYERELTALYRNRTTDPAEPRFEYATQGSGLGILNGDHVSWGTCLVDFDLNGWEDTVIVNGHAIRHPHTSVKTPGVRRDRKQKPFLFLNNGTEFVVESARGGPYFEAPHNARGTATGDLDNDGRPDLVVCGQNEPVRVLRNVAPVEERRWVGLKLVGTSQRDLVGSRVVIETATARFTRFIKGGASYGSTDDPRLHFGLGSDDTIKACTIHWSHGPQEVVTGLKADGYFLIREGTAVATPIGIR</sequence>
<organism evidence="5 6">
    <name type="scientific">Frigoriglobus tundricola</name>
    <dbReference type="NCBI Taxonomy" id="2774151"/>
    <lineage>
        <taxon>Bacteria</taxon>
        <taxon>Pseudomonadati</taxon>
        <taxon>Planctomycetota</taxon>
        <taxon>Planctomycetia</taxon>
        <taxon>Gemmatales</taxon>
        <taxon>Gemmataceae</taxon>
        <taxon>Frigoriglobus</taxon>
    </lineage>
</organism>
<keyword evidence="3" id="KW-1133">Transmembrane helix</keyword>
<reference evidence="6" key="1">
    <citation type="submission" date="2020-05" db="EMBL/GenBank/DDBJ databases">
        <title>Frigoriglobus tundricola gen. nov., sp. nov., a psychrotolerant cellulolytic planctomycete of the family Gemmataceae with two divergent copies of 16S rRNA gene.</title>
        <authorList>
            <person name="Kulichevskaya I.S."/>
            <person name="Ivanova A.A."/>
            <person name="Naumoff D.G."/>
            <person name="Beletsky A.V."/>
            <person name="Rijpstra W.I.C."/>
            <person name="Sinninghe Damste J.S."/>
            <person name="Mardanov A.V."/>
            <person name="Ravin N.V."/>
            <person name="Dedysh S.N."/>
        </authorList>
    </citation>
    <scope>NUCLEOTIDE SEQUENCE [LARGE SCALE GENOMIC DNA]</scope>
    <source>
        <strain evidence="6">PL17</strain>
    </source>
</reference>
<keyword evidence="1" id="KW-0732">Signal</keyword>
<keyword evidence="3" id="KW-0472">Membrane</keyword>
<keyword evidence="3" id="KW-0812">Transmembrane</keyword>
<evidence type="ECO:0000313" key="6">
    <source>
        <dbReference type="Proteomes" id="UP000503447"/>
    </source>
</evidence>
<feature type="compositionally biased region" description="Low complexity" evidence="2">
    <location>
        <begin position="45"/>
        <end position="55"/>
    </location>
</feature>
<evidence type="ECO:0000256" key="2">
    <source>
        <dbReference type="SAM" id="MobiDB-lite"/>
    </source>
</evidence>
<dbReference type="InterPro" id="IPR013517">
    <property type="entry name" value="FG-GAP"/>
</dbReference>
<dbReference type="Pfam" id="PF07593">
    <property type="entry name" value="UnbV_ASPIC"/>
    <property type="match status" value="1"/>
</dbReference>
<dbReference type="EMBL" id="CP053452">
    <property type="protein sequence ID" value="QJX00181.1"/>
    <property type="molecule type" value="Genomic_DNA"/>
</dbReference>
<evidence type="ECO:0000256" key="1">
    <source>
        <dbReference type="ARBA" id="ARBA00022729"/>
    </source>
</evidence>